<sequence>MFGYGSDMNIVDVHIVAFNEEEKEVQGAFEILEAESPALADVLQEGGRTGVVGGDFRNAIHQGQGASYMPCPRG</sequence>
<proteinExistence type="predicted"/>
<protein>
    <submittedName>
        <fullName evidence="1">Uncharacterized protein</fullName>
    </submittedName>
</protein>
<accession>A0A652ZYG8</accession>
<reference evidence="1" key="1">
    <citation type="submission" date="2018-07" db="EMBL/GenBank/DDBJ databases">
        <authorList>
            <consortium name="Genoscope - CEA"/>
            <person name="William W."/>
        </authorList>
    </citation>
    <scope>NUCLEOTIDE SEQUENCE</scope>
    <source>
        <strain evidence="1">IK1</strain>
    </source>
</reference>
<dbReference type="EMBL" id="UPXP01000031">
    <property type="protein sequence ID" value="VBB40834.1"/>
    <property type="molecule type" value="Genomic_DNA"/>
</dbReference>
<evidence type="ECO:0000313" key="1">
    <source>
        <dbReference type="EMBL" id="VBB40834.1"/>
    </source>
</evidence>
<gene>
    <name evidence="1" type="ORF">TRIP_E370047</name>
</gene>
<dbReference type="AlphaFoldDB" id="A0A652ZYG8"/>
<name>A0A652ZYG8_9SPIR</name>
<organism evidence="1">
    <name type="scientific">uncultured Spirochaetota bacterium</name>
    <dbReference type="NCBI Taxonomy" id="460511"/>
    <lineage>
        <taxon>Bacteria</taxon>
        <taxon>Pseudomonadati</taxon>
        <taxon>Spirochaetota</taxon>
        <taxon>environmental samples</taxon>
    </lineage>
</organism>